<dbReference type="GO" id="GO:0008234">
    <property type="term" value="F:cysteine-type peptidase activity"/>
    <property type="evidence" value="ECO:0007669"/>
    <property type="project" value="UniProtKB-KW"/>
</dbReference>
<evidence type="ECO:0000259" key="6">
    <source>
        <dbReference type="PROSITE" id="PS50600"/>
    </source>
</evidence>
<evidence type="ECO:0000313" key="7">
    <source>
        <dbReference type="EMBL" id="PIA34182.1"/>
    </source>
</evidence>
<dbReference type="InterPro" id="IPR003653">
    <property type="entry name" value="Peptidase_C48_C"/>
</dbReference>
<dbReference type="Proteomes" id="UP000230069">
    <property type="component" value="Unassembled WGS sequence"/>
</dbReference>
<accession>A0A2G5CSB8</accession>
<feature type="compositionally biased region" description="Basic residues" evidence="5">
    <location>
        <begin position="1"/>
        <end position="13"/>
    </location>
</feature>
<keyword evidence="2" id="KW-0645">Protease</keyword>
<name>A0A2G5CSB8_AQUCA</name>
<dbReference type="Pfam" id="PF02902">
    <property type="entry name" value="Peptidase_C48"/>
    <property type="match status" value="1"/>
</dbReference>
<evidence type="ECO:0000256" key="4">
    <source>
        <dbReference type="ARBA" id="ARBA00022807"/>
    </source>
</evidence>
<dbReference type="STRING" id="218851.A0A2G5CSB8"/>
<dbReference type="InterPro" id="IPR038765">
    <property type="entry name" value="Papain-like_cys_pep_sf"/>
</dbReference>
<dbReference type="EMBL" id="KZ305055">
    <property type="protein sequence ID" value="PIA34182.1"/>
    <property type="molecule type" value="Genomic_DNA"/>
</dbReference>
<reference evidence="7 8" key="1">
    <citation type="submission" date="2017-09" db="EMBL/GenBank/DDBJ databases">
        <title>WGS assembly of Aquilegia coerulea Goldsmith.</title>
        <authorList>
            <person name="Hodges S."/>
            <person name="Kramer E."/>
            <person name="Nordborg M."/>
            <person name="Tomkins J."/>
            <person name="Borevitz J."/>
            <person name="Derieg N."/>
            <person name="Yan J."/>
            <person name="Mihaltcheva S."/>
            <person name="Hayes R.D."/>
            <person name="Rokhsar D."/>
        </authorList>
    </citation>
    <scope>NUCLEOTIDE SEQUENCE [LARGE SCALE GENOMIC DNA]</scope>
    <source>
        <strain evidence="8">cv. Goldsmith</strain>
    </source>
</reference>
<proteinExistence type="inferred from homology"/>
<keyword evidence="8" id="KW-1185">Reference proteome</keyword>
<evidence type="ECO:0000313" key="8">
    <source>
        <dbReference type="Proteomes" id="UP000230069"/>
    </source>
</evidence>
<organism evidence="7 8">
    <name type="scientific">Aquilegia coerulea</name>
    <name type="common">Rocky mountain columbine</name>
    <dbReference type="NCBI Taxonomy" id="218851"/>
    <lineage>
        <taxon>Eukaryota</taxon>
        <taxon>Viridiplantae</taxon>
        <taxon>Streptophyta</taxon>
        <taxon>Embryophyta</taxon>
        <taxon>Tracheophyta</taxon>
        <taxon>Spermatophyta</taxon>
        <taxon>Magnoliopsida</taxon>
        <taxon>Ranunculales</taxon>
        <taxon>Ranunculaceae</taxon>
        <taxon>Thalictroideae</taxon>
        <taxon>Aquilegia</taxon>
    </lineage>
</organism>
<dbReference type="PANTHER" id="PTHR46915">
    <property type="entry name" value="UBIQUITIN-LIKE PROTEASE 4-RELATED"/>
    <property type="match status" value="1"/>
</dbReference>
<keyword evidence="3" id="KW-0378">Hydrolase</keyword>
<feature type="domain" description="Ubiquitin-like protease family profile" evidence="6">
    <location>
        <begin position="34"/>
        <end position="216"/>
    </location>
</feature>
<dbReference type="GO" id="GO:0016926">
    <property type="term" value="P:protein desumoylation"/>
    <property type="evidence" value="ECO:0007669"/>
    <property type="project" value="UniProtKB-ARBA"/>
</dbReference>
<dbReference type="AlphaFoldDB" id="A0A2G5CSB8"/>
<dbReference type="OrthoDB" id="1939479at2759"/>
<dbReference type="SUPFAM" id="SSF54001">
    <property type="entry name" value="Cysteine proteinases"/>
    <property type="match status" value="1"/>
</dbReference>
<dbReference type="InParanoid" id="A0A2G5CSB8"/>
<dbReference type="PANTHER" id="PTHR46915:SF6">
    <property type="entry name" value="CYSTEINE PROTEINASES SUPERFAMILY PROTEIN"/>
    <property type="match status" value="1"/>
</dbReference>
<dbReference type="PROSITE" id="PS50600">
    <property type="entry name" value="ULP_PROTEASE"/>
    <property type="match status" value="1"/>
</dbReference>
<evidence type="ECO:0000256" key="3">
    <source>
        <dbReference type="ARBA" id="ARBA00022801"/>
    </source>
</evidence>
<comment type="similarity">
    <text evidence="1">Belongs to the peptidase C48 family.</text>
</comment>
<protein>
    <recommendedName>
        <fullName evidence="6">Ubiquitin-like protease family profile domain-containing protein</fullName>
    </recommendedName>
</protein>
<feature type="region of interest" description="Disordered" evidence="5">
    <location>
        <begin position="1"/>
        <end position="23"/>
    </location>
</feature>
<dbReference type="FunCoup" id="A0A2G5CSB8">
    <property type="interactions" value="130"/>
</dbReference>
<evidence type="ECO:0000256" key="2">
    <source>
        <dbReference type="ARBA" id="ARBA00022670"/>
    </source>
</evidence>
<gene>
    <name evidence="7" type="ORF">AQUCO_03800040v1</name>
</gene>
<evidence type="ECO:0000256" key="1">
    <source>
        <dbReference type="ARBA" id="ARBA00005234"/>
    </source>
</evidence>
<sequence length="255" mass="30274">MEACRRSNRKRKPSEKARKNTSTSSWIIEDVPDYKERDQELEMISDGFTITQQINRKLNSDQFDIILENMWNDFSIEKKNLFKYLDCLWFDMYMTQETKPKVLKWIKKENIFSKKYVFVPIVCWGHWRLLILCNFGEFIQSQTQCPCMLLLDSLNSSDPKTIEPNIRMFLRDIFREENTEEIADSVANIPLLVPKVPQQQNSEDCGIFVLYYINLFMQSAPEDLSIIESYSNIMNENWFSVEGLETFWNEICTSI</sequence>
<keyword evidence="4" id="KW-0788">Thiol protease</keyword>
<dbReference type="GO" id="GO:0006508">
    <property type="term" value="P:proteolysis"/>
    <property type="evidence" value="ECO:0007669"/>
    <property type="project" value="UniProtKB-KW"/>
</dbReference>
<dbReference type="Gene3D" id="3.40.395.10">
    <property type="entry name" value="Adenoviral Proteinase, Chain A"/>
    <property type="match status" value="1"/>
</dbReference>
<evidence type="ECO:0000256" key="5">
    <source>
        <dbReference type="SAM" id="MobiDB-lite"/>
    </source>
</evidence>